<dbReference type="GO" id="GO:0031047">
    <property type="term" value="P:regulatory ncRNA-mediated gene silencing"/>
    <property type="evidence" value="ECO:0007669"/>
    <property type="project" value="UniProtKB-KW"/>
</dbReference>
<evidence type="ECO:0000256" key="6">
    <source>
        <dbReference type="ARBA" id="ARBA00022843"/>
    </source>
</evidence>
<dbReference type="InterPro" id="IPR000253">
    <property type="entry name" value="FHA_dom"/>
</dbReference>
<comment type="function">
    <text evidence="11">Required for pre-mRNA splicing as component of the spliceosome. As a component of the minor spliceosome, involved in the splicing of U12-type introns in pre-mRNAs. Down-regulates NF-kappa-B signaling by competing with RELA for CREBBP/EP300 binding. Involved in the microRNA (miRNA) biogenesis. May be involved in cyclin-D1/CCND1 mRNA stability through the SNARP complex which associates with both the 3'end of the CCND1 gene and its mRNA.</text>
</comment>
<keyword evidence="5" id="KW-0747">Spliceosome</keyword>
<evidence type="ECO:0000256" key="2">
    <source>
        <dbReference type="ARBA" id="ARBA00022499"/>
    </source>
</evidence>
<evidence type="ECO:0000256" key="10">
    <source>
        <dbReference type="ARBA" id="ARBA00023242"/>
    </source>
</evidence>
<dbReference type="InterPro" id="IPR008984">
    <property type="entry name" value="SMAD_FHA_dom_sf"/>
</dbReference>
<feature type="region of interest" description="Disordered" evidence="12">
    <location>
        <begin position="1"/>
        <end position="183"/>
    </location>
</feature>
<reference evidence="14" key="1">
    <citation type="submission" date="2009-06" db="EMBL/GenBank/DDBJ databases">
        <title>Lepeophtheirus salmonis ESTs and full-length cDNAs.</title>
        <authorList>
            <person name="Yasuike M."/>
            <person name="von Schalburg K."/>
            <person name="Cooper G."/>
            <person name="Leong J."/>
            <person name="Jones S.R.M."/>
            <person name="Koop B.F."/>
        </authorList>
    </citation>
    <scope>NUCLEOTIDE SEQUENCE</scope>
    <source>
        <strain evidence="14">Pacific form</strain>
        <tissue evidence="14">Whole</tissue>
    </source>
</reference>
<keyword evidence="6" id="KW-0832">Ubl conjugation</keyword>
<name>C1BS89_LEPSM</name>
<dbReference type="FunFam" id="2.60.200.20:FF:000008">
    <property type="entry name" value="smad nuclear-interacting protein 1"/>
    <property type="match status" value="1"/>
</dbReference>
<evidence type="ECO:0000256" key="8">
    <source>
        <dbReference type="ARBA" id="ARBA00023158"/>
    </source>
</evidence>
<dbReference type="SMART" id="SM00240">
    <property type="entry name" value="FHA"/>
    <property type="match status" value="1"/>
</dbReference>
<dbReference type="GO" id="GO:0006397">
    <property type="term" value="P:mRNA processing"/>
    <property type="evidence" value="ECO:0007669"/>
    <property type="project" value="UniProtKB-KW"/>
</dbReference>
<feature type="compositionally biased region" description="Low complexity" evidence="12">
    <location>
        <begin position="96"/>
        <end position="107"/>
    </location>
</feature>
<dbReference type="SUPFAM" id="SSF49879">
    <property type="entry name" value="SMAD/FHA domain"/>
    <property type="match status" value="1"/>
</dbReference>
<evidence type="ECO:0000256" key="5">
    <source>
        <dbReference type="ARBA" id="ARBA00022728"/>
    </source>
</evidence>
<evidence type="ECO:0000256" key="4">
    <source>
        <dbReference type="ARBA" id="ARBA00022664"/>
    </source>
</evidence>
<evidence type="ECO:0000259" key="13">
    <source>
        <dbReference type="PROSITE" id="PS50006"/>
    </source>
</evidence>
<dbReference type="Pfam" id="PF00498">
    <property type="entry name" value="FHA"/>
    <property type="match status" value="1"/>
</dbReference>
<feature type="compositionally biased region" description="Basic and acidic residues" evidence="12">
    <location>
        <begin position="173"/>
        <end position="183"/>
    </location>
</feature>
<dbReference type="GO" id="GO:0008380">
    <property type="term" value="P:RNA splicing"/>
    <property type="evidence" value="ECO:0007669"/>
    <property type="project" value="UniProtKB-KW"/>
</dbReference>
<dbReference type="EMBL" id="BT077468">
    <property type="protein sequence ID" value="ACO11892.1"/>
    <property type="molecule type" value="mRNA"/>
</dbReference>
<dbReference type="AlphaFoldDB" id="C1BS89"/>
<dbReference type="PROSITE" id="PS50006">
    <property type="entry name" value="FHA_DOMAIN"/>
    <property type="match status" value="1"/>
</dbReference>
<dbReference type="GO" id="GO:0005681">
    <property type="term" value="C:spliceosomal complex"/>
    <property type="evidence" value="ECO:0007669"/>
    <property type="project" value="UniProtKB-KW"/>
</dbReference>
<keyword evidence="4" id="KW-0507">mRNA processing</keyword>
<protein>
    <submittedName>
        <fullName evidence="14">Smad nuclear-interacting protein 1</fullName>
    </submittedName>
</protein>
<evidence type="ECO:0000256" key="3">
    <source>
        <dbReference type="ARBA" id="ARBA00022553"/>
    </source>
</evidence>
<keyword evidence="7" id="KW-0175">Coiled coil</keyword>
<feature type="domain" description="FHA" evidence="13">
    <location>
        <begin position="262"/>
        <end position="325"/>
    </location>
</feature>
<keyword evidence="3" id="KW-0597">Phosphoprotein</keyword>
<evidence type="ECO:0000256" key="7">
    <source>
        <dbReference type="ARBA" id="ARBA00023054"/>
    </source>
</evidence>
<keyword evidence="2" id="KW-1017">Isopeptide bond</keyword>
<evidence type="ECO:0000313" key="14">
    <source>
        <dbReference type="EMBL" id="ACO11892.1"/>
    </source>
</evidence>
<proteinExistence type="evidence at transcript level"/>
<evidence type="ECO:0000256" key="9">
    <source>
        <dbReference type="ARBA" id="ARBA00023187"/>
    </source>
</evidence>
<organism evidence="14">
    <name type="scientific">Lepeophtheirus salmonis</name>
    <name type="common">Salmon louse</name>
    <name type="synonym">Caligus salmonis</name>
    <dbReference type="NCBI Taxonomy" id="72036"/>
    <lineage>
        <taxon>Eukaryota</taxon>
        <taxon>Metazoa</taxon>
        <taxon>Ecdysozoa</taxon>
        <taxon>Arthropoda</taxon>
        <taxon>Crustacea</taxon>
        <taxon>Multicrustacea</taxon>
        <taxon>Hexanauplia</taxon>
        <taxon>Copepoda</taxon>
        <taxon>Siphonostomatoida</taxon>
        <taxon>Caligidae</taxon>
        <taxon>Lepeophtheirus</taxon>
    </lineage>
</organism>
<evidence type="ECO:0000256" key="11">
    <source>
        <dbReference type="ARBA" id="ARBA00055964"/>
    </source>
</evidence>
<feature type="compositionally biased region" description="Basic residues" evidence="12">
    <location>
        <begin position="71"/>
        <end position="95"/>
    </location>
</feature>
<gene>
    <name evidence="14" type="primary">SNIP1</name>
</gene>
<accession>C1BS89</accession>
<keyword evidence="10" id="KW-0539">Nucleus</keyword>
<evidence type="ECO:0000256" key="12">
    <source>
        <dbReference type="SAM" id="MobiDB-lite"/>
    </source>
</evidence>
<feature type="compositionally biased region" description="Basic residues" evidence="12">
    <location>
        <begin position="156"/>
        <end position="166"/>
    </location>
</feature>
<dbReference type="PANTHER" id="PTHR23308">
    <property type="entry name" value="NUCLEAR INHIBITOR OF PROTEIN PHOSPHATASE-1"/>
    <property type="match status" value="1"/>
</dbReference>
<dbReference type="OrthoDB" id="444265at2759"/>
<feature type="compositionally biased region" description="Basic and acidic residues" evidence="12">
    <location>
        <begin position="48"/>
        <end position="70"/>
    </location>
</feature>
<dbReference type="InterPro" id="IPR050923">
    <property type="entry name" value="Cell_Proc_Reg/RNA_Proc"/>
</dbReference>
<keyword evidence="8" id="KW-0943">RNA-mediated gene silencing</keyword>
<sequence length="367" mass="42910">MESETHRRADRLLTRSPEEKKQDRNPGQKWQHDRFRDLSGSPINVENTVKELEGSHWKQIRSERSKERDRRDKHRSRSRSHRRRRRRRKSKRHSSRSSSRSSSSSSGSRRRRSRSSSSYPRSYSRSTSRSSRSISSFSSSSSRSSSSKSSLDSYLRLRRRRRHHRQSSSPCRPMDKISSVHEQKLPSRPSIVLLDIDLVDEKEQPNLNITGKLAQDSNTVNGVVVRYTEPPDCRRPRTKWRLYVFKGNEELPILYIHRQSSYLLGRDRKVADVPLDHPSCSKQHAALQYRLVQYNKPDGSIGKRVRPYIIDLNSANGTFINNKKMEPHKYIQVLEKDVLKFGFSSREYVLLHDQSNDAEDEDIGVDN</sequence>
<keyword evidence="9" id="KW-0508">mRNA splicing</keyword>
<feature type="compositionally biased region" description="Basic and acidic residues" evidence="12">
    <location>
        <begin position="1"/>
        <end position="37"/>
    </location>
</feature>
<dbReference type="Gene3D" id="2.60.200.20">
    <property type="match status" value="1"/>
</dbReference>
<comment type="subcellular location">
    <subcellularLocation>
        <location evidence="1">Nucleus</location>
    </subcellularLocation>
</comment>
<evidence type="ECO:0000256" key="1">
    <source>
        <dbReference type="ARBA" id="ARBA00004123"/>
    </source>
</evidence>
<feature type="compositionally biased region" description="Low complexity" evidence="12">
    <location>
        <begin position="115"/>
        <end position="154"/>
    </location>
</feature>